<name>A0A0F8XRK4_9ZZZZ</name>
<evidence type="ECO:0000313" key="2">
    <source>
        <dbReference type="EMBL" id="KKK71702.1"/>
    </source>
</evidence>
<dbReference type="EMBL" id="LAZR01057611">
    <property type="protein sequence ID" value="KKK71702.1"/>
    <property type="molecule type" value="Genomic_DNA"/>
</dbReference>
<organism evidence="2">
    <name type="scientific">marine sediment metagenome</name>
    <dbReference type="NCBI Taxonomy" id="412755"/>
    <lineage>
        <taxon>unclassified sequences</taxon>
        <taxon>metagenomes</taxon>
        <taxon>ecological metagenomes</taxon>
    </lineage>
</organism>
<feature type="region of interest" description="Disordered" evidence="1">
    <location>
        <begin position="43"/>
        <end position="82"/>
    </location>
</feature>
<accession>A0A0F8XRK4</accession>
<evidence type="ECO:0000256" key="1">
    <source>
        <dbReference type="SAM" id="MobiDB-lite"/>
    </source>
</evidence>
<proteinExistence type="predicted"/>
<protein>
    <submittedName>
        <fullName evidence="2">Uncharacterized protein</fullName>
    </submittedName>
</protein>
<reference evidence="2" key="1">
    <citation type="journal article" date="2015" name="Nature">
        <title>Complex archaea that bridge the gap between prokaryotes and eukaryotes.</title>
        <authorList>
            <person name="Spang A."/>
            <person name="Saw J.H."/>
            <person name="Jorgensen S.L."/>
            <person name="Zaremba-Niedzwiedzka K."/>
            <person name="Martijn J."/>
            <person name="Lind A.E."/>
            <person name="van Eijk R."/>
            <person name="Schleper C."/>
            <person name="Guy L."/>
            <person name="Ettema T.J."/>
        </authorList>
    </citation>
    <scope>NUCLEOTIDE SEQUENCE</scope>
</reference>
<feature type="compositionally biased region" description="Polar residues" evidence="1">
    <location>
        <begin position="73"/>
        <end position="82"/>
    </location>
</feature>
<sequence length="82" mass="9374">MTTEHRCNKKKWQDGTVNDCPVCRPGVVRVPTYLKEGYKFSTQKNVKDSRGSNETVHWSGRQDAEIKPRPVTLTGNANIRKE</sequence>
<gene>
    <name evidence="2" type="ORF">LCGC14_2911280</name>
</gene>
<comment type="caution">
    <text evidence="2">The sequence shown here is derived from an EMBL/GenBank/DDBJ whole genome shotgun (WGS) entry which is preliminary data.</text>
</comment>
<dbReference type="AlphaFoldDB" id="A0A0F8XRK4"/>